<dbReference type="InterPro" id="IPR024749">
    <property type="entry name" value="Collagen-bd_put"/>
</dbReference>
<dbReference type="Proteomes" id="UP001227095">
    <property type="component" value="Plasmid unnamed1"/>
</dbReference>
<reference evidence="3 4" key="1">
    <citation type="submission" date="2023-04" db="EMBL/GenBank/DDBJ databases">
        <title>Neorhizobium petrolearium OS53, complete genome.</title>
        <authorList>
            <person name="Yu T."/>
        </authorList>
    </citation>
    <scope>NUCLEOTIDE SEQUENCE [LARGE SCALE GENOMIC DNA]</scope>
    <source>
        <strain evidence="3 4">OS53</strain>
        <plasmid evidence="3 4">unnamed1</plasmid>
    </source>
</reference>
<organism evidence="3 4">
    <name type="scientific">Neorhizobium petrolearium</name>
    <dbReference type="NCBI Taxonomy" id="515361"/>
    <lineage>
        <taxon>Bacteria</taxon>
        <taxon>Pseudomonadati</taxon>
        <taxon>Pseudomonadota</taxon>
        <taxon>Alphaproteobacteria</taxon>
        <taxon>Hyphomicrobiales</taxon>
        <taxon>Rhizobiaceae</taxon>
        <taxon>Rhizobium/Agrobacterium group</taxon>
        <taxon>Neorhizobium</taxon>
    </lineage>
</organism>
<feature type="domain" description="Apiosidase-like catalytic" evidence="2">
    <location>
        <begin position="90"/>
        <end position="395"/>
    </location>
</feature>
<keyword evidence="4" id="KW-1185">Reference proteome</keyword>
<dbReference type="InterPro" id="IPR025277">
    <property type="entry name" value="Apiosidase-like_cat_dom"/>
</dbReference>
<accession>A0ABY8MBE6</accession>
<dbReference type="RefSeq" id="WP_227705869.1">
    <property type="nucleotide sequence ID" value="NZ_CP123001.1"/>
</dbReference>
<feature type="domain" description="Putative collagen-binding" evidence="1">
    <location>
        <begin position="398"/>
        <end position="493"/>
    </location>
</feature>
<evidence type="ECO:0000259" key="2">
    <source>
        <dbReference type="Pfam" id="PF13204"/>
    </source>
</evidence>
<sequence length="517" mass="56678">MTAGRSLPDCGQGCALISRCRSRIGCVSYVSGCDTMKRHLLSPGRRLQKRPANDGRMRSLIRMSISSCLLFMLTSSSFAEGIEFPLRTAQGRHYLEDSQGRPFLISGDSAWSLIADLSLNDAEFYLDTRKRQGFNTVLASLIEHRFAHNAPANFYGEAPFLGPAFEVPNEAYFRRAEMVIQAAADRNLLVLLCPAYLGAGGGPDGWYLEMVAAGPEKLKAYGRYIARRLAKFSNIVWVQGGDYDPADKALVTAIAEGITDVAPDALQTIHANRDTVSSVYWQGADWLDIDTVYTYDDVAEAVSARHRSGPRRPFFFMEGKYEGEHGVDEREVRLIAYSALLSGAGGQMFGNNPVWHFSGPGLYGSSETWQQAISSRGAESLKHLNTFFGGLEWWKLTPDQGSLLKDAEGMGHRKISAARSVDGSFAVIYVSDATRLTIDLGSLARGDKLLRWYDPSSGVFIEGNERLGADGVKEIAVPGASNDSGFHDWVAVLSHDDEDVARPAQHLMQTPPKSLAD</sequence>
<geneLocation type="plasmid" evidence="3 4">
    <name>unnamed1</name>
</geneLocation>
<dbReference type="PANTHER" id="PTHR37836">
    <property type="entry name" value="LMO1036 PROTEIN"/>
    <property type="match status" value="1"/>
</dbReference>
<protein>
    <submittedName>
        <fullName evidence="3">DUF4038 domain-containing protein</fullName>
    </submittedName>
</protein>
<evidence type="ECO:0000259" key="1">
    <source>
        <dbReference type="Pfam" id="PF12904"/>
    </source>
</evidence>
<name>A0ABY8MBE6_9HYPH</name>
<proteinExistence type="predicted"/>
<gene>
    <name evidence="3" type="ORF">QEO92_31060</name>
</gene>
<keyword evidence="3" id="KW-0614">Plasmid</keyword>
<dbReference type="EMBL" id="CP123001">
    <property type="protein sequence ID" value="WGI71759.1"/>
    <property type="molecule type" value="Genomic_DNA"/>
</dbReference>
<dbReference type="SUPFAM" id="SSF51445">
    <property type="entry name" value="(Trans)glycosidases"/>
    <property type="match status" value="1"/>
</dbReference>
<dbReference type="Pfam" id="PF12904">
    <property type="entry name" value="Collagen_bind_2"/>
    <property type="match status" value="1"/>
</dbReference>
<dbReference type="Gene3D" id="3.20.20.80">
    <property type="entry name" value="Glycosidases"/>
    <property type="match status" value="1"/>
</dbReference>
<evidence type="ECO:0000313" key="4">
    <source>
        <dbReference type="Proteomes" id="UP001227095"/>
    </source>
</evidence>
<dbReference type="PANTHER" id="PTHR37836:SF2">
    <property type="entry name" value="DUF4038 DOMAIN-CONTAINING PROTEIN"/>
    <property type="match status" value="1"/>
</dbReference>
<dbReference type="InterPro" id="IPR017853">
    <property type="entry name" value="GH"/>
</dbReference>
<dbReference type="Pfam" id="PF13204">
    <property type="entry name" value="Apiosidase"/>
    <property type="match status" value="1"/>
</dbReference>
<evidence type="ECO:0000313" key="3">
    <source>
        <dbReference type="EMBL" id="WGI71759.1"/>
    </source>
</evidence>